<proteinExistence type="predicted"/>
<feature type="chain" id="PRO_5041430821" evidence="1">
    <location>
        <begin position="48"/>
        <end position="143"/>
    </location>
</feature>
<dbReference type="Proteomes" id="UP001176961">
    <property type="component" value="Unassembled WGS sequence"/>
</dbReference>
<evidence type="ECO:0000256" key="1">
    <source>
        <dbReference type="SAM" id="SignalP"/>
    </source>
</evidence>
<keyword evidence="1" id="KW-0732">Signal</keyword>
<name>A0AA36MHG1_CYLNA</name>
<accession>A0AA36MHG1</accession>
<reference evidence="2" key="1">
    <citation type="submission" date="2023-07" db="EMBL/GenBank/DDBJ databases">
        <authorList>
            <consortium name="CYATHOMIX"/>
        </authorList>
    </citation>
    <scope>NUCLEOTIDE SEQUENCE</scope>
    <source>
        <strain evidence="2">N/A</strain>
    </source>
</reference>
<gene>
    <name evidence="2" type="ORF">CYNAS_LOCUS21290</name>
</gene>
<evidence type="ECO:0000313" key="3">
    <source>
        <dbReference type="Proteomes" id="UP001176961"/>
    </source>
</evidence>
<keyword evidence="3" id="KW-1185">Reference proteome</keyword>
<comment type="caution">
    <text evidence="2">The sequence shown here is derived from an EMBL/GenBank/DDBJ whole genome shotgun (WGS) entry which is preliminary data.</text>
</comment>
<dbReference type="AlphaFoldDB" id="A0AA36MHG1"/>
<feature type="signal peptide" evidence="1">
    <location>
        <begin position="1"/>
        <end position="47"/>
    </location>
</feature>
<dbReference type="EMBL" id="CATQJL010000326">
    <property type="protein sequence ID" value="CAJ0609307.1"/>
    <property type="molecule type" value="Genomic_DNA"/>
</dbReference>
<sequence>MSLVEKIDDSLRREQTAHSRLCGRPATSTNMLLLFLVLVQCFCQCFCESLALSCGVCPRGTMCDSNTGICRPFRIIDNVDAQIPCGTCTMGTMCDSNTGICRPFRIPGTTPSPNLCNEVVCPVGYQCDDNNGICRKFREGRRK</sequence>
<protein>
    <submittedName>
        <fullName evidence="2">Uncharacterized protein</fullName>
    </submittedName>
</protein>
<organism evidence="2 3">
    <name type="scientific">Cylicocyclus nassatus</name>
    <name type="common">Nematode worm</name>
    <dbReference type="NCBI Taxonomy" id="53992"/>
    <lineage>
        <taxon>Eukaryota</taxon>
        <taxon>Metazoa</taxon>
        <taxon>Ecdysozoa</taxon>
        <taxon>Nematoda</taxon>
        <taxon>Chromadorea</taxon>
        <taxon>Rhabditida</taxon>
        <taxon>Rhabditina</taxon>
        <taxon>Rhabditomorpha</taxon>
        <taxon>Strongyloidea</taxon>
        <taxon>Strongylidae</taxon>
        <taxon>Cylicocyclus</taxon>
    </lineage>
</organism>
<evidence type="ECO:0000313" key="2">
    <source>
        <dbReference type="EMBL" id="CAJ0609307.1"/>
    </source>
</evidence>